<keyword evidence="1" id="KW-0677">Repeat</keyword>
<dbReference type="OrthoDB" id="9922561at2759"/>
<dbReference type="PANTHER" id="PTHR24273:SF32">
    <property type="entry name" value="HYALIN"/>
    <property type="match status" value="1"/>
</dbReference>
<feature type="domain" description="HYR" evidence="4">
    <location>
        <begin position="129"/>
        <end position="210"/>
    </location>
</feature>
<accession>A0A9Q1C503</accession>
<keyword evidence="2" id="KW-0812">Transmembrane</keyword>
<evidence type="ECO:0000313" key="6">
    <source>
        <dbReference type="Proteomes" id="UP001152320"/>
    </source>
</evidence>
<gene>
    <name evidence="5" type="ORF">HOLleu_15726</name>
</gene>
<dbReference type="PROSITE" id="PS51257">
    <property type="entry name" value="PROKAR_LIPOPROTEIN"/>
    <property type="match status" value="1"/>
</dbReference>
<feature type="transmembrane region" description="Helical" evidence="2">
    <location>
        <begin position="384"/>
        <end position="408"/>
    </location>
</feature>
<dbReference type="InterPro" id="IPR013783">
    <property type="entry name" value="Ig-like_fold"/>
</dbReference>
<feature type="domain" description="HYR" evidence="4">
    <location>
        <begin position="211"/>
        <end position="292"/>
    </location>
</feature>
<name>A0A9Q1C503_HOLLE</name>
<feature type="domain" description="HYR" evidence="4">
    <location>
        <begin position="293"/>
        <end position="369"/>
    </location>
</feature>
<evidence type="ECO:0000256" key="1">
    <source>
        <dbReference type="ARBA" id="ARBA00022737"/>
    </source>
</evidence>
<dbReference type="PANTHER" id="PTHR24273">
    <property type="entry name" value="FI04643P-RELATED"/>
    <property type="match status" value="1"/>
</dbReference>
<dbReference type="EMBL" id="JAIZAY010000007">
    <property type="protein sequence ID" value="KAJ8038333.1"/>
    <property type="molecule type" value="Genomic_DNA"/>
</dbReference>
<dbReference type="Pfam" id="PF02494">
    <property type="entry name" value="HYR"/>
    <property type="match status" value="4"/>
</dbReference>
<keyword evidence="6" id="KW-1185">Reference proteome</keyword>
<evidence type="ECO:0000256" key="3">
    <source>
        <dbReference type="SAM" id="SignalP"/>
    </source>
</evidence>
<proteinExistence type="predicted"/>
<keyword evidence="3" id="KW-0732">Signal</keyword>
<evidence type="ECO:0000256" key="2">
    <source>
        <dbReference type="SAM" id="Phobius"/>
    </source>
</evidence>
<feature type="domain" description="HYR" evidence="4">
    <location>
        <begin position="45"/>
        <end position="128"/>
    </location>
</feature>
<dbReference type="InterPro" id="IPR003410">
    <property type="entry name" value="HYR_dom"/>
</dbReference>
<dbReference type="AlphaFoldDB" id="A0A9Q1C503"/>
<keyword evidence="2" id="KW-0472">Membrane</keyword>
<keyword evidence="2" id="KW-1133">Transmembrane helix</keyword>
<dbReference type="PROSITE" id="PS50825">
    <property type="entry name" value="HYR"/>
    <property type="match status" value="4"/>
</dbReference>
<organism evidence="5 6">
    <name type="scientific">Holothuria leucospilota</name>
    <name type="common">Black long sea cucumber</name>
    <name type="synonym">Mertensiothuria leucospilota</name>
    <dbReference type="NCBI Taxonomy" id="206669"/>
    <lineage>
        <taxon>Eukaryota</taxon>
        <taxon>Metazoa</taxon>
        <taxon>Echinodermata</taxon>
        <taxon>Eleutherozoa</taxon>
        <taxon>Echinozoa</taxon>
        <taxon>Holothuroidea</taxon>
        <taxon>Aspidochirotacea</taxon>
        <taxon>Aspidochirotida</taxon>
        <taxon>Holothuriidae</taxon>
        <taxon>Holothuria</taxon>
    </lineage>
</organism>
<evidence type="ECO:0000313" key="5">
    <source>
        <dbReference type="EMBL" id="KAJ8038333.1"/>
    </source>
</evidence>
<sequence length="462" mass="50207">MKLKISFFLLLMCGCLFPFGTATTLQPTTLTTDADSTLATTSLQPSTTQGFTVICPGNQNVTVEIGVSGAVVNWTEPIVPDPMRMVLVSQTHHPGDFLPIGQTDVIYIYQDTVTFEVQFCSFQVIVEAVDNIPPTLQCDDTTESAPGGSGGMSVIFSEPIVTDNSGTVIVLFQSASPGDFFMTGTTEVTYIYADPSGNTGQCVFNVIVTEVDTTPPEVVNCPSTVSETVELGEPGASITWMEPSAVDISQVAQTSTHNRGDFFLIGETTVTYVFTDSSSNSATCTFTVMVGTVNVMMCPSSMSFFTCNSSIAVSWTTPVVNTIPESNLTITSSHSPGDTFTIGESEIVYNFTDQFGRTIQCIFRVSIERDLENCSRAFNTVYKIVVITSSIFFVAFLFIIFVVVSICIKKCKQNEGVADTNEVVDLGTTFHLYYNTQEYVRSIATPDSLYISNNQHERVTQN</sequence>
<protein>
    <submittedName>
        <fullName evidence="5">Hyalin</fullName>
    </submittedName>
</protein>
<dbReference type="Gene3D" id="2.60.40.10">
    <property type="entry name" value="Immunoglobulins"/>
    <property type="match status" value="1"/>
</dbReference>
<feature type="chain" id="PRO_5040416095" evidence="3">
    <location>
        <begin position="23"/>
        <end position="462"/>
    </location>
</feature>
<dbReference type="Proteomes" id="UP001152320">
    <property type="component" value="Chromosome 7"/>
</dbReference>
<comment type="caution">
    <text evidence="5">The sequence shown here is derived from an EMBL/GenBank/DDBJ whole genome shotgun (WGS) entry which is preliminary data.</text>
</comment>
<evidence type="ECO:0000259" key="4">
    <source>
        <dbReference type="PROSITE" id="PS50825"/>
    </source>
</evidence>
<feature type="signal peptide" evidence="3">
    <location>
        <begin position="1"/>
        <end position="22"/>
    </location>
</feature>
<reference evidence="5" key="1">
    <citation type="submission" date="2021-10" db="EMBL/GenBank/DDBJ databases">
        <title>Tropical sea cucumber genome reveals ecological adaptation and Cuvierian tubules defense mechanism.</title>
        <authorList>
            <person name="Chen T."/>
        </authorList>
    </citation>
    <scope>NUCLEOTIDE SEQUENCE</scope>
    <source>
        <strain evidence="5">Nanhai2018</strain>
        <tissue evidence="5">Muscle</tissue>
    </source>
</reference>